<dbReference type="Pfam" id="PF00027">
    <property type="entry name" value="cNMP_binding"/>
    <property type="match status" value="1"/>
</dbReference>
<protein>
    <submittedName>
        <fullName evidence="2">Crp/Fnr family transcriptional regulator</fullName>
    </submittedName>
</protein>
<dbReference type="InterPro" id="IPR014710">
    <property type="entry name" value="RmlC-like_jellyroll"/>
</dbReference>
<proteinExistence type="predicted"/>
<feature type="domain" description="Cyclic nucleotide-binding" evidence="1">
    <location>
        <begin position="31"/>
        <end position="109"/>
    </location>
</feature>
<dbReference type="InterPro" id="IPR018490">
    <property type="entry name" value="cNMP-bd_dom_sf"/>
</dbReference>
<gene>
    <name evidence="2" type="ORF">GCM10023313_19230</name>
</gene>
<keyword evidence="3" id="KW-1185">Reference proteome</keyword>
<dbReference type="InterPro" id="IPR000595">
    <property type="entry name" value="cNMP-bd_dom"/>
</dbReference>
<dbReference type="Proteomes" id="UP001501436">
    <property type="component" value="Unassembled WGS sequence"/>
</dbReference>
<dbReference type="EMBL" id="BAABJI010000002">
    <property type="protein sequence ID" value="GAA4915838.1"/>
    <property type="molecule type" value="Genomic_DNA"/>
</dbReference>
<evidence type="ECO:0000313" key="2">
    <source>
        <dbReference type="EMBL" id="GAA4915838.1"/>
    </source>
</evidence>
<comment type="caution">
    <text evidence="2">The sequence shown here is derived from an EMBL/GenBank/DDBJ whole genome shotgun (WGS) entry which is preliminary data.</text>
</comment>
<sequence length="195" mass="22797">MSTDLILKSIGKYIGLTDEEREYFLSLLHPKELTRKQFLLKEFEVCKYSAFVNSGCLRGYTVDENGLEHVMNFAPAGWWIADMYSLLSQKPGTLNIDAIEPTEILLLSKVKQELLYHEVPKFERFFRIITENSLVAYQQRLMDNLSLPAEERYNNFCRRYPTLIHQLPKKDIAAYIGVTPEFFSRMMAKLLRAEK</sequence>
<accession>A0ABP9FT16</accession>
<organism evidence="2 3">
    <name type="scientific">Mucilaginibacter defluvii</name>
    <dbReference type="NCBI Taxonomy" id="1196019"/>
    <lineage>
        <taxon>Bacteria</taxon>
        <taxon>Pseudomonadati</taxon>
        <taxon>Bacteroidota</taxon>
        <taxon>Sphingobacteriia</taxon>
        <taxon>Sphingobacteriales</taxon>
        <taxon>Sphingobacteriaceae</taxon>
        <taxon>Mucilaginibacter</taxon>
    </lineage>
</organism>
<evidence type="ECO:0000313" key="3">
    <source>
        <dbReference type="Proteomes" id="UP001501436"/>
    </source>
</evidence>
<name>A0ABP9FT16_9SPHI</name>
<reference evidence="3" key="1">
    <citation type="journal article" date="2019" name="Int. J. Syst. Evol. Microbiol.">
        <title>The Global Catalogue of Microorganisms (GCM) 10K type strain sequencing project: providing services to taxonomists for standard genome sequencing and annotation.</title>
        <authorList>
            <consortium name="The Broad Institute Genomics Platform"/>
            <consortium name="The Broad Institute Genome Sequencing Center for Infectious Disease"/>
            <person name="Wu L."/>
            <person name="Ma J."/>
        </authorList>
    </citation>
    <scope>NUCLEOTIDE SEQUENCE [LARGE SCALE GENOMIC DNA]</scope>
    <source>
        <strain evidence="3">JCM 18283</strain>
    </source>
</reference>
<dbReference type="Gene3D" id="2.60.120.10">
    <property type="entry name" value="Jelly Rolls"/>
    <property type="match status" value="1"/>
</dbReference>
<evidence type="ECO:0000259" key="1">
    <source>
        <dbReference type="Pfam" id="PF00027"/>
    </source>
</evidence>
<dbReference type="SUPFAM" id="SSF51206">
    <property type="entry name" value="cAMP-binding domain-like"/>
    <property type="match status" value="1"/>
</dbReference>
<dbReference type="RefSeq" id="WP_345330976.1">
    <property type="nucleotide sequence ID" value="NZ_BAABJI010000002.1"/>
</dbReference>